<reference evidence="2 3" key="1">
    <citation type="journal article" date="2010" name="Nature">
        <title>The genome of a songbird.</title>
        <authorList>
            <person name="Warren W.C."/>
            <person name="Clayton D.F."/>
            <person name="Ellegren H."/>
            <person name="Arnold A.P."/>
            <person name="Hillier L.W."/>
            <person name="Kunstner A."/>
            <person name="Searle S."/>
            <person name="White S."/>
            <person name="Vilella A.J."/>
            <person name="Fairley S."/>
            <person name="Heger A."/>
            <person name="Kong L."/>
            <person name="Ponting C.P."/>
            <person name="Jarvis E.D."/>
            <person name="Mello C.V."/>
            <person name="Minx P."/>
            <person name="Lovell P."/>
            <person name="Velho T.A."/>
            <person name="Ferris M."/>
            <person name="Balakrishnan C.N."/>
            <person name="Sinha S."/>
            <person name="Blatti C."/>
            <person name="London S.E."/>
            <person name="Li Y."/>
            <person name="Lin Y.C."/>
            <person name="George J."/>
            <person name="Sweedler J."/>
            <person name="Southey B."/>
            <person name="Gunaratne P."/>
            <person name="Watson M."/>
            <person name="Nam K."/>
            <person name="Backstrom N."/>
            <person name="Smeds L."/>
            <person name="Nabholz B."/>
            <person name="Itoh Y."/>
            <person name="Whitney O."/>
            <person name="Pfenning A.R."/>
            <person name="Howard J."/>
            <person name="Volker M."/>
            <person name="Skinner B.M."/>
            <person name="Griffin D.K."/>
            <person name="Ye L."/>
            <person name="McLaren W.M."/>
            <person name="Flicek P."/>
            <person name="Quesada V."/>
            <person name="Velasco G."/>
            <person name="Lopez-Otin C."/>
            <person name="Puente X.S."/>
            <person name="Olender T."/>
            <person name="Lancet D."/>
            <person name="Smit A.F."/>
            <person name="Hubley R."/>
            <person name="Konkel M.K."/>
            <person name="Walker J.A."/>
            <person name="Batzer M.A."/>
            <person name="Gu W."/>
            <person name="Pollock D.D."/>
            <person name="Chen L."/>
            <person name="Cheng Z."/>
            <person name="Eichler E.E."/>
            <person name="Stapley J."/>
            <person name="Slate J."/>
            <person name="Ekblom R."/>
            <person name="Birkhead T."/>
            <person name="Burke T."/>
            <person name="Burt D."/>
            <person name="Scharff C."/>
            <person name="Adam I."/>
            <person name="Richard H."/>
            <person name="Sultan M."/>
            <person name="Soldatov A."/>
            <person name="Lehrach H."/>
            <person name="Edwards S.V."/>
            <person name="Yang S.P."/>
            <person name="Li X."/>
            <person name="Graves T."/>
            <person name="Fulton L."/>
            <person name="Nelson J."/>
            <person name="Chinwalla A."/>
            <person name="Hou S."/>
            <person name="Mardis E.R."/>
            <person name="Wilson R.K."/>
        </authorList>
    </citation>
    <scope>NUCLEOTIDE SEQUENCE [LARGE SCALE GENOMIC DNA]</scope>
</reference>
<reference evidence="2" key="2">
    <citation type="submission" date="2025-08" db="UniProtKB">
        <authorList>
            <consortium name="Ensembl"/>
        </authorList>
    </citation>
    <scope>IDENTIFICATION</scope>
</reference>
<dbReference type="AlphaFoldDB" id="A0A674GT90"/>
<reference evidence="2" key="3">
    <citation type="submission" date="2025-09" db="UniProtKB">
        <authorList>
            <consortium name="Ensembl"/>
        </authorList>
    </citation>
    <scope>IDENTIFICATION</scope>
</reference>
<dbReference type="PANTHER" id="PTHR41161:SF1">
    <property type="entry name" value="PROTEIN NCBP2AS2"/>
    <property type="match status" value="1"/>
</dbReference>
<evidence type="ECO:0008006" key="4">
    <source>
        <dbReference type="Google" id="ProtNLM"/>
    </source>
</evidence>
<evidence type="ECO:0000313" key="2">
    <source>
        <dbReference type="Ensembl" id="ENSTGUP00000025641.1"/>
    </source>
</evidence>
<proteinExistence type="predicted"/>
<dbReference type="Ensembl" id="ENSTGUT00000034579.1">
    <property type="protein sequence ID" value="ENSTGUP00000025641.1"/>
    <property type="gene ID" value="ENSTGUG00000023902.1"/>
</dbReference>
<name>A0A674GT90_TAEGU</name>
<dbReference type="Proteomes" id="UP000007754">
    <property type="component" value="Chromosome 9"/>
</dbReference>
<protein>
    <recommendedName>
        <fullName evidence="4">Secreted protein</fullName>
    </recommendedName>
</protein>
<accession>A0A674GT90</accession>
<keyword evidence="3" id="KW-1185">Reference proteome</keyword>
<sequence>MAVLRALLLLLSSPRLVERLSESRPIRAAARVTAGALTRGQRHLAPRLLRLRDAFLAELKDGARARPGPRPCPGCGWRAADWTVRSSSRGLERLLGKA</sequence>
<feature type="chain" id="PRO_5025656055" description="Secreted protein" evidence="1">
    <location>
        <begin position="20"/>
        <end position="98"/>
    </location>
</feature>
<dbReference type="GeneTree" id="ENSGT01150000287279"/>
<evidence type="ECO:0000313" key="3">
    <source>
        <dbReference type="Proteomes" id="UP000007754"/>
    </source>
</evidence>
<dbReference type="OMA" id="YNITHMA"/>
<organism evidence="2 3">
    <name type="scientific">Taeniopygia guttata</name>
    <name type="common">Zebra finch</name>
    <name type="synonym">Poephila guttata</name>
    <dbReference type="NCBI Taxonomy" id="59729"/>
    <lineage>
        <taxon>Eukaryota</taxon>
        <taxon>Metazoa</taxon>
        <taxon>Chordata</taxon>
        <taxon>Craniata</taxon>
        <taxon>Vertebrata</taxon>
        <taxon>Euteleostomi</taxon>
        <taxon>Archelosauria</taxon>
        <taxon>Archosauria</taxon>
        <taxon>Dinosauria</taxon>
        <taxon>Saurischia</taxon>
        <taxon>Theropoda</taxon>
        <taxon>Coelurosauria</taxon>
        <taxon>Aves</taxon>
        <taxon>Neognathae</taxon>
        <taxon>Neoaves</taxon>
        <taxon>Telluraves</taxon>
        <taxon>Australaves</taxon>
        <taxon>Passeriformes</taxon>
        <taxon>Passeroidea</taxon>
        <taxon>Estrildidae</taxon>
        <taxon>Estrildinae</taxon>
        <taxon>Taeniopygia</taxon>
    </lineage>
</organism>
<evidence type="ECO:0000256" key="1">
    <source>
        <dbReference type="SAM" id="SignalP"/>
    </source>
</evidence>
<feature type="signal peptide" evidence="1">
    <location>
        <begin position="1"/>
        <end position="19"/>
    </location>
</feature>
<dbReference type="InterPro" id="IPR042407">
    <property type="entry name" value="NCBP2-AS2"/>
</dbReference>
<dbReference type="InParanoid" id="A0A674GT90"/>
<keyword evidence="1" id="KW-0732">Signal</keyword>
<dbReference type="PANTHER" id="PTHR41161">
    <property type="entry name" value="PROTEIN NCBP2AS2"/>
    <property type="match status" value="1"/>
</dbReference>